<gene>
    <name evidence="1" type="ORF">G127AT_01515</name>
</gene>
<sequence length="476" mass="53805">MDLHELERLRERHPAWRLVRMRNAPLVLSFLGAHFIEANRGATPASELVAELDDVLYAVRRSEPNRYPSTPGEYLDEWSAPERGILRRFYPVGSEEVHYDATPAFEKAYRWVEGLQARAFVGTESRLQTLVELLRQLVHGSETDPEARIAELERRREAIEAELAEARVGRFPVLDATARRERYQQFSGTARELLSDFREVEDNFRRLDRSARERIARWEGGKGELLDELVGGRSDIASSDQGRSFQAFSDFLRSEARQDELVDLLAEVQSMADVGADRRIGRVHHDWAEAAERTQATVRSLSEQFRRFLDEQVWVENRRVLDLVRGIEASAIAVRADPPRGEVIGLDVDEAGLPIALPFERPLYDAKPAVEVDSLIGPADAHELELDALLSQHIVDTGRLAENIRAIVPRRSSVALEAVIEFYPIEQGVAEVLGYLSLDLDDIEVGTGEGESVIDYRDAAGVARRVRMPKVTVTRR</sequence>
<dbReference type="RefSeq" id="WP_210899104.1">
    <property type="nucleotide sequence ID" value="NZ_CP071696.1"/>
</dbReference>
<protein>
    <submittedName>
        <fullName evidence="1">DUF3375 domain-containing protein</fullName>
    </submittedName>
</protein>
<evidence type="ECO:0000313" key="2">
    <source>
        <dbReference type="Proteomes" id="UP000671914"/>
    </source>
</evidence>
<reference evidence="1" key="1">
    <citation type="submission" date="2021-03" db="EMBL/GenBank/DDBJ databases">
        <title>Agromyces archimandritus sp. nov., isolated from the cockroach Archimandrita tessellata.</title>
        <authorList>
            <person name="Guzman J."/>
            <person name="Ortuzar M."/>
            <person name="Poehlein A."/>
            <person name="Daniel R."/>
            <person name="Trujillo M."/>
            <person name="Vilcinskas A."/>
        </authorList>
    </citation>
    <scope>NUCLEOTIDE SEQUENCE</scope>
    <source>
        <strain evidence="1">G127AT</strain>
    </source>
</reference>
<dbReference type="AlphaFoldDB" id="A0A975FMQ7"/>
<evidence type="ECO:0000313" key="1">
    <source>
        <dbReference type="EMBL" id="QTX04959.1"/>
    </source>
</evidence>
<proteinExistence type="predicted"/>
<dbReference type="Pfam" id="PF11855">
    <property type="entry name" value="DUF3375"/>
    <property type="match status" value="1"/>
</dbReference>
<dbReference type="Proteomes" id="UP000671914">
    <property type="component" value="Chromosome"/>
</dbReference>
<organism evidence="1 2">
    <name type="scientific">Agromyces archimandritae</name>
    <dbReference type="NCBI Taxonomy" id="2781962"/>
    <lineage>
        <taxon>Bacteria</taxon>
        <taxon>Bacillati</taxon>
        <taxon>Actinomycetota</taxon>
        <taxon>Actinomycetes</taxon>
        <taxon>Micrococcales</taxon>
        <taxon>Microbacteriaceae</taxon>
        <taxon>Agromyces</taxon>
    </lineage>
</organism>
<keyword evidence="2" id="KW-1185">Reference proteome</keyword>
<dbReference type="KEGG" id="aarc:G127AT_01515"/>
<name>A0A975FMQ7_9MICO</name>
<accession>A0A975FMQ7</accession>
<dbReference type="InterPro" id="IPR021804">
    <property type="entry name" value="DUF3375"/>
</dbReference>
<dbReference type="EMBL" id="CP071696">
    <property type="protein sequence ID" value="QTX04959.1"/>
    <property type="molecule type" value="Genomic_DNA"/>
</dbReference>